<dbReference type="RefSeq" id="WP_158631273.1">
    <property type="nucleotide sequence ID" value="NZ_CP076130.1"/>
</dbReference>
<dbReference type="Pfam" id="PF02449">
    <property type="entry name" value="Glyco_hydro_42"/>
    <property type="match status" value="1"/>
</dbReference>
<evidence type="ECO:0000313" key="6">
    <source>
        <dbReference type="Proteomes" id="UP000682802"/>
    </source>
</evidence>
<dbReference type="InterPro" id="IPR013529">
    <property type="entry name" value="Glyco_hydro_42_N"/>
</dbReference>
<dbReference type="InterPro" id="IPR029062">
    <property type="entry name" value="Class_I_gatase-like"/>
</dbReference>
<dbReference type="Proteomes" id="UP000682802">
    <property type="component" value="Plasmid p1"/>
</dbReference>
<reference evidence="5 6" key="1">
    <citation type="submission" date="2021-05" db="EMBL/GenBank/DDBJ databases">
        <title>Comparative genomic studies on the polysaccharide-degrading batcterial strains of the Flammeovirga genus.</title>
        <authorList>
            <person name="Zewei F."/>
            <person name="Zheng Z."/>
            <person name="Yu L."/>
            <person name="Ruyue G."/>
            <person name="Yanhong M."/>
            <person name="Yuanyuan C."/>
            <person name="Jingyan G."/>
            <person name="Wenjun H."/>
        </authorList>
    </citation>
    <scope>NUCLEOTIDE SEQUENCE [LARGE SCALE GENOMIC DNA]</scope>
    <source>
        <strain evidence="5 6">YS10</strain>
        <plasmid evidence="5 6">p1</plasmid>
    </source>
</reference>
<dbReference type="SUPFAM" id="SSF51445">
    <property type="entry name" value="(Trans)glycosidases"/>
    <property type="match status" value="1"/>
</dbReference>
<feature type="domain" description="Glycoside hydrolase family 42 N-terminal" evidence="4">
    <location>
        <begin position="219"/>
        <end position="409"/>
    </location>
</feature>
<evidence type="ECO:0000313" key="5">
    <source>
        <dbReference type="EMBL" id="QWG10383.1"/>
    </source>
</evidence>
<accession>A0ABX8H3U0</accession>
<geneLocation type="plasmid" evidence="5 6">
    <name>p1</name>
</geneLocation>
<dbReference type="EC" id="3.2.1.23" evidence="5"/>
<dbReference type="EMBL" id="CP076130">
    <property type="protein sequence ID" value="QWG10383.1"/>
    <property type="molecule type" value="Genomic_DNA"/>
</dbReference>
<proteinExistence type="predicted"/>
<sequence>MRNFFKRTGAILLFFVLLSSTLLGQDLNNEIENEVKNLEALIKKAKKKGIDVTKEESTLRTADIFKTFANWDEKNIDYNYNLFKTLNTYKATAKEVAEDLPNFERREVIIMLKEGQENLDLALAGKIKKQKITRIDWNNAHIKGSDIVQNDGRPVFLLDYTWKPKVPYLTEYHGNLDGFFMTSNYVLDESGTIKPKLIKDLQTKPTGRIGTAFLNHLNPPKWFKQKYPKALEGKRRYFDYDIDNPNTLVLQELLLSKTVPLMKGKNYAELGYMLTNEPHWHTKEGSWDTGGVSEYTLIKFRNYLKEKHKDVATLNAIWGATFSSFDAVQVTIPMNGNLQGTPIWYDWMRFNQVRGNEWFQSLTDIIHKYDQEANTHIKVMTHLFTENPRDMGIDLETMTEITSVIGNDAGAVYSDMWRKKVPEWKSKYSFDWRQLCISYDFMKSVSPDKIIFNSENHFISTIRFRDLYMKPDYVRATFWLATTLGLNACQTWFFPRNVDGSLRKNTKGYAASVTQMPRVMNEMTLTYLDMNANAMGLSAIQKLRKPVRIFHSETSAINIDNHMDEVYHSYENLMFEGVAIGFVTEKILSKQDMLLWDVVVIQNTPFVTVSERNALQQYLSNGGKIIIDRKSILKDEYGRELQPLEKAKGELIFANKASNIKTLALSKVTDQQPLILEENNANNHKACMWRYAQDENGNQLLSIVNLGNKEANLSLKLNNGNPVKIKNIIEGTDHPKDFKMKPLEVLYLEVSE</sequence>
<evidence type="ECO:0000256" key="3">
    <source>
        <dbReference type="SAM" id="SignalP"/>
    </source>
</evidence>
<organism evidence="5 6">
    <name type="scientific">Flammeovirga kamogawensis</name>
    <dbReference type="NCBI Taxonomy" id="373891"/>
    <lineage>
        <taxon>Bacteria</taxon>
        <taxon>Pseudomonadati</taxon>
        <taxon>Bacteroidota</taxon>
        <taxon>Cytophagia</taxon>
        <taxon>Cytophagales</taxon>
        <taxon>Flammeovirgaceae</taxon>
        <taxon>Flammeovirga</taxon>
    </lineage>
</organism>
<dbReference type="GO" id="GO:0004565">
    <property type="term" value="F:beta-galactosidase activity"/>
    <property type="evidence" value="ECO:0007669"/>
    <property type="project" value="UniProtKB-EC"/>
</dbReference>
<name>A0ABX8H3U0_9BACT</name>
<keyword evidence="6" id="KW-1185">Reference proteome</keyword>
<keyword evidence="3" id="KW-0732">Signal</keyword>
<evidence type="ECO:0000259" key="4">
    <source>
        <dbReference type="Pfam" id="PF02449"/>
    </source>
</evidence>
<keyword evidence="2 5" id="KW-0326">Glycosidase</keyword>
<keyword evidence="5" id="KW-0614">Plasmid</keyword>
<dbReference type="Gene3D" id="3.40.50.880">
    <property type="match status" value="1"/>
</dbReference>
<dbReference type="Gene3D" id="3.20.20.80">
    <property type="entry name" value="Glycosidases"/>
    <property type="match status" value="1"/>
</dbReference>
<feature type="signal peptide" evidence="3">
    <location>
        <begin position="1"/>
        <end position="24"/>
    </location>
</feature>
<feature type="chain" id="PRO_5045423705" evidence="3">
    <location>
        <begin position="25"/>
        <end position="752"/>
    </location>
</feature>
<protein>
    <submittedName>
        <fullName evidence="5">Beta-galactosidase</fullName>
        <ecNumber evidence="5">3.2.1.23</ecNumber>
    </submittedName>
</protein>
<keyword evidence="1 5" id="KW-0378">Hydrolase</keyword>
<evidence type="ECO:0000256" key="2">
    <source>
        <dbReference type="ARBA" id="ARBA00023295"/>
    </source>
</evidence>
<evidence type="ECO:0000256" key="1">
    <source>
        <dbReference type="ARBA" id="ARBA00022801"/>
    </source>
</evidence>
<dbReference type="InterPro" id="IPR017853">
    <property type="entry name" value="GH"/>
</dbReference>
<gene>
    <name evidence="5" type="ORF">KM029_25750</name>
</gene>